<proteinExistence type="predicted"/>
<accession>K3WEJ5</accession>
<sequence length="111" mass="11987">IEAVNLSKKKQEAEAVLAILEREAASLRTKYERLNASQRSLGAASVSKPKSNLLLGRNFAGQAPVQKSSYQKLKDSVSAVLTPQRQGVLTSVVLFFGSAALFHFQGENLLA</sequence>
<evidence type="ECO:0000313" key="2">
    <source>
        <dbReference type="EnsemblProtists" id="PYU1_T003386"/>
    </source>
</evidence>
<keyword evidence="1" id="KW-0175">Coiled coil</keyword>
<dbReference type="VEuPathDB" id="FungiDB:PYU1_G003376"/>
<dbReference type="EnsemblProtists" id="PYU1_T003386">
    <property type="protein sequence ID" value="PYU1_T003386"/>
    <property type="gene ID" value="PYU1_G003376"/>
</dbReference>
<organism evidence="2 3">
    <name type="scientific">Globisporangium ultimum (strain ATCC 200006 / CBS 805.95 / DAOM BR144)</name>
    <name type="common">Pythium ultimum</name>
    <dbReference type="NCBI Taxonomy" id="431595"/>
    <lineage>
        <taxon>Eukaryota</taxon>
        <taxon>Sar</taxon>
        <taxon>Stramenopiles</taxon>
        <taxon>Oomycota</taxon>
        <taxon>Peronosporomycetes</taxon>
        <taxon>Pythiales</taxon>
        <taxon>Pythiaceae</taxon>
        <taxon>Globisporangium</taxon>
    </lineage>
</organism>
<dbReference type="eggNOG" id="ENOG502QU9E">
    <property type="taxonomic scope" value="Eukaryota"/>
</dbReference>
<reference evidence="2" key="3">
    <citation type="submission" date="2015-02" db="UniProtKB">
        <authorList>
            <consortium name="EnsemblProtists"/>
        </authorList>
    </citation>
    <scope>IDENTIFICATION</scope>
    <source>
        <strain evidence="2">DAOM BR144</strain>
    </source>
</reference>
<name>K3WEJ5_GLOUD</name>
<keyword evidence="3" id="KW-1185">Reference proteome</keyword>
<dbReference type="HOGENOM" id="CLU_2165109_0_0_1"/>
<protein>
    <submittedName>
        <fullName evidence="2">Uncharacterized protein</fullName>
    </submittedName>
</protein>
<dbReference type="EMBL" id="GL376603">
    <property type="status" value="NOT_ANNOTATED_CDS"/>
    <property type="molecule type" value="Genomic_DNA"/>
</dbReference>
<reference evidence="3" key="2">
    <citation type="submission" date="2010-04" db="EMBL/GenBank/DDBJ databases">
        <authorList>
            <person name="Buell R."/>
            <person name="Hamilton J."/>
            <person name="Hostetler J."/>
        </authorList>
    </citation>
    <scope>NUCLEOTIDE SEQUENCE [LARGE SCALE GENOMIC DNA]</scope>
    <source>
        <strain evidence="3">DAOM:BR144</strain>
    </source>
</reference>
<evidence type="ECO:0000256" key="1">
    <source>
        <dbReference type="SAM" id="Coils"/>
    </source>
</evidence>
<evidence type="ECO:0000313" key="3">
    <source>
        <dbReference type="Proteomes" id="UP000019132"/>
    </source>
</evidence>
<dbReference type="AlphaFoldDB" id="K3WEJ5"/>
<dbReference type="Proteomes" id="UP000019132">
    <property type="component" value="Unassembled WGS sequence"/>
</dbReference>
<dbReference type="InParanoid" id="K3WEJ5"/>
<reference evidence="3" key="1">
    <citation type="journal article" date="2010" name="Genome Biol.">
        <title>Genome sequence of the necrotrophic plant pathogen Pythium ultimum reveals original pathogenicity mechanisms and effector repertoire.</title>
        <authorList>
            <person name="Levesque C.A."/>
            <person name="Brouwer H."/>
            <person name="Cano L."/>
            <person name="Hamilton J.P."/>
            <person name="Holt C."/>
            <person name="Huitema E."/>
            <person name="Raffaele S."/>
            <person name="Robideau G.P."/>
            <person name="Thines M."/>
            <person name="Win J."/>
            <person name="Zerillo M.M."/>
            <person name="Beakes G.W."/>
            <person name="Boore J.L."/>
            <person name="Busam D."/>
            <person name="Dumas B."/>
            <person name="Ferriera S."/>
            <person name="Fuerstenberg S.I."/>
            <person name="Gachon C.M."/>
            <person name="Gaulin E."/>
            <person name="Govers F."/>
            <person name="Grenville-Briggs L."/>
            <person name="Horner N."/>
            <person name="Hostetler J."/>
            <person name="Jiang R.H."/>
            <person name="Johnson J."/>
            <person name="Krajaejun T."/>
            <person name="Lin H."/>
            <person name="Meijer H.J."/>
            <person name="Moore B."/>
            <person name="Morris P."/>
            <person name="Phuntmart V."/>
            <person name="Puiu D."/>
            <person name="Shetty J."/>
            <person name="Stajich J.E."/>
            <person name="Tripathy S."/>
            <person name="Wawra S."/>
            <person name="van West P."/>
            <person name="Whitty B.R."/>
            <person name="Coutinho P.M."/>
            <person name="Henrissat B."/>
            <person name="Martin F."/>
            <person name="Thomas P.D."/>
            <person name="Tyler B.M."/>
            <person name="De Vries R.P."/>
            <person name="Kamoun S."/>
            <person name="Yandell M."/>
            <person name="Tisserat N."/>
            <person name="Buell C.R."/>
        </authorList>
    </citation>
    <scope>NUCLEOTIDE SEQUENCE</scope>
    <source>
        <strain evidence="3">DAOM:BR144</strain>
    </source>
</reference>
<feature type="coiled-coil region" evidence="1">
    <location>
        <begin position="3"/>
        <end position="37"/>
    </location>
</feature>